<proteinExistence type="predicted"/>
<gene>
    <name evidence="2" type="ORF">ACFQKB_14990</name>
</gene>
<name>A0ABW2CH59_9ACTN</name>
<keyword evidence="3" id="KW-1185">Reference proteome</keyword>
<feature type="compositionally biased region" description="Basic and acidic residues" evidence="1">
    <location>
        <begin position="28"/>
        <end position="38"/>
    </location>
</feature>
<feature type="region of interest" description="Disordered" evidence="1">
    <location>
        <begin position="21"/>
        <end position="44"/>
    </location>
</feature>
<evidence type="ECO:0000313" key="2">
    <source>
        <dbReference type="EMBL" id="MFC6881072.1"/>
    </source>
</evidence>
<accession>A0ABW2CH59</accession>
<reference evidence="3" key="1">
    <citation type="journal article" date="2019" name="Int. J. Syst. Evol. Microbiol.">
        <title>The Global Catalogue of Microorganisms (GCM) 10K type strain sequencing project: providing services to taxonomists for standard genome sequencing and annotation.</title>
        <authorList>
            <consortium name="The Broad Institute Genomics Platform"/>
            <consortium name="The Broad Institute Genome Sequencing Center for Infectious Disease"/>
            <person name="Wu L."/>
            <person name="Ma J."/>
        </authorList>
    </citation>
    <scope>NUCLEOTIDE SEQUENCE [LARGE SCALE GENOMIC DNA]</scope>
    <source>
        <strain evidence="3">JCM 3369</strain>
    </source>
</reference>
<sequence>MTPTARLAAAQRRRRQIISQTVISRAIQDPRRTERHVPEATAAK</sequence>
<dbReference type="RefSeq" id="WP_302930636.1">
    <property type="nucleotide sequence ID" value="NZ_JBHSXE010000001.1"/>
</dbReference>
<organism evidence="2 3">
    <name type="scientific">Actinomadura yumaensis</name>
    <dbReference type="NCBI Taxonomy" id="111807"/>
    <lineage>
        <taxon>Bacteria</taxon>
        <taxon>Bacillati</taxon>
        <taxon>Actinomycetota</taxon>
        <taxon>Actinomycetes</taxon>
        <taxon>Streptosporangiales</taxon>
        <taxon>Thermomonosporaceae</taxon>
        <taxon>Actinomadura</taxon>
    </lineage>
</organism>
<dbReference type="EMBL" id="JBHSXS010000007">
    <property type="protein sequence ID" value="MFC6881072.1"/>
    <property type="molecule type" value="Genomic_DNA"/>
</dbReference>
<comment type="caution">
    <text evidence="2">The sequence shown here is derived from an EMBL/GenBank/DDBJ whole genome shotgun (WGS) entry which is preliminary data.</text>
</comment>
<dbReference type="Proteomes" id="UP001596380">
    <property type="component" value="Unassembled WGS sequence"/>
</dbReference>
<protein>
    <submittedName>
        <fullName evidence="2">Uncharacterized protein</fullName>
    </submittedName>
</protein>
<evidence type="ECO:0000313" key="3">
    <source>
        <dbReference type="Proteomes" id="UP001596380"/>
    </source>
</evidence>
<evidence type="ECO:0000256" key="1">
    <source>
        <dbReference type="SAM" id="MobiDB-lite"/>
    </source>
</evidence>